<keyword evidence="1" id="KW-0812">Transmembrane</keyword>
<evidence type="ECO:0000256" key="1">
    <source>
        <dbReference type="SAM" id="Phobius"/>
    </source>
</evidence>
<evidence type="ECO:0000313" key="4">
    <source>
        <dbReference type="Proteomes" id="UP001157006"/>
    </source>
</evidence>
<organism evidence="3 4">
    <name type="scientific">Vicia faba</name>
    <name type="common">Broad bean</name>
    <name type="synonym">Faba vulgaris</name>
    <dbReference type="NCBI Taxonomy" id="3906"/>
    <lineage>
        <taxon>Eukaryota</taxon>
        <taxon>Viridiplantae</taxon>
        <taxon>Streptophyta</taxon>
        <taxon>Embryophyta</taxon>
        <taxon>Tracheophyta</taxon>
        <taxon>Spermatophyta</taxon>
        <taxon>Magnoliopsida</taxon>
        <taxon>eudicotyledons</taxon>
        <taxon>Gunneridae</taxon>
        <taxon>Pentapetalae</taxon>
        <taxon>rosids</taxon>
        <taxon>fabids</taxon>
        <taxon>Fabales</taxon>
        <taxon>Fabaceae</taxon>
        <taxon>Papilionoideae</taxon>
        <taxon>50 kb inversion clade</taxon>
        <taxon>NPAAA clade</taxon>
        <taxon>Hologalegina</taxon>
        <taxon>IRL clade</taxon>
        <taxon>Fabeae</taxon>
        <taxon>Vicia</taxon>
    </lineage>
</organism>
<evidence type="ECO:0000256" key="2">
    <source>
        <dbReference type="SAM" id="SignalP"/>
    </source>
</evidence>
<dbReference type="AlphaFoldDB" id="A0AAV1B7S4"/>
<feature type="transmembrane region" description="Helical" evidence="1">
    <location>
        <begin position="107"/>
        <end position="135"/>
    </location>
</feature>
<keyword evidence="4" id="KW-1185">Reference proteome</keyword>
<evidence type="ECO:0008006" key="5">
    <source>
        <dbReference type="Google" id="ProtNLM"/>
    </source>
</evidence>
<keyword evidence="1" id="KW-1133">Transmembrane helix</keyword>
<keyword evidence="2" id="KW-0732">Signal</keyword>
<feature type="chain" id="PRO_5043818916" description="Transmembrane protein" evidence="2">
    <location>
        <begin position="17"/>
        <end position="146"/>
    </location>
</feature>
<keyword evidence="1" id="KW-0472">Membrane</keyword>
<proteinExistence type="predicted"/>
<evidence type="ECO:0000313" key="3">
    <source>
        <dbReference type="EMBL" id="CAI8617533.1"/>
    </source>
</evidence>
<dbReference type="EMBL" id="OX451741">
    <property type="protein sequence ID" value="CAI8617533.1"/>
    <property type="molecule type" value="Genomic_DNA"/>
</dbReference>
<gene>
    <name evidence="3" type="ORF">VFH_VI081360</name>
</gene>
<dbReference type="Proteomes" id="UP001157006">
    <property type="component" value="Chromosome 6"/>
</dbReference>
<accession>A0AAV1B7S4</accession>
<name>A0AAV1B7S4_VICFA</name>
<feature type="signal peptide" evidence="2">
    <location>
        <begin position="1"/>
        <end position="16"/>
    </location>
</feature>
<sequence>MLFLIQTFTLFNSTSASTFIFHHVRAAIVFSDLAPFTSSSSILNKNGATFTHLSASPSHTSSYIIRSRLRHSSSLLNSTYRKEVRYSFNGVDVARNLENPHFPGTKLILFLQFTLLLPIFFFNCVMSLCCALILLRIDEALSLFEI</sequence>
<reference evidence="3 4" key="1">
    <citation type="submission" date="2023-01" db="EMBL/GenBank/DDBJ databases">
        <authorList>
            <person name="Kreplak J."/>
        </authorList>
    </citation>
    <scope>NUCLEOTIDE SEQUENCE [LARGE SCALE GENOMIC DNA]</scope>
</reference>
<protein>
    <recommendedName>
        <fullName evidence="5">Transmembrane protein</fullName>
    </recommendedName>
</protein>